<dbReference type="EMBL" id="JAUSVU010000035">
    <property type="protein sequence ID" value="MDQ0536949.1"/>
    <property type="molecule type" value="Genomic_DNA"/>
</dbReference>
<proteinExistence type="predicted"/>
<dbReference type="RefSeq" id="WP_209990633.1">
    <property type="nucleotide sequence ID" value="NZ_JAGINO010000035.1"/>
</dbReference>
<dbReference type="PANTHER" id="PTHR43179:SF7">
    <property type="entry name" value="RHAMNOSYLTRANSFERASE WBBL"/>
    <property type="match status" value="1"/>
</dbReference>
<accession>A0ABU0MTX8</accession>
<evidence type="ECO:0000313" key="1">
    <source>
        <dbReference type="EMBL" id="MDQ0536949.1"/>
    </source>
</evidence>
<dbReference type="SUPFAM" id="SSF53448">
    <property type="entry name" value="Nucleotide-diphospho-sugar transferases"/>
    <property type="match status" value="1"/>
</dbReference>
<comment type="caution">
    <text evidence="1">The sequence shown here is derived from an EMBL/GenBank/DDBJ whole genome shotgun (WGS) entry which is preliminary data.</text>
</comment>
<sequence length="290" mass="31954">MQRHPCLAPYSLTNLERANAIGRAEPQQLQGAPAPHGLSIIILTLDKPELIIPLVDSLVAMAPLFAQAGLGFEVLIGDTGSTDPDVLAFYEQVPAIVTVVRGLSYQFSRCNNQLFFGHARYDTALFLNNDVIVRDQPDSLLRMVRLLECRPQLGVVGLCLFFPDGLVQHAGIDVFRDGPLRGFCFHPHARAVLPRQTAESWESLAVTGACLMIRAELFRAVGGFDEGYRTECQDVALCLAVQRLGRGTAVLNAGPVLHLENATRPRGSEDWADRQLFMRRWGTFVDAFAL</sequence>
<name>A0ABU0MTX8_9PROT</name>
<protein>
    <submittedName>
        <fullName evidence="1">GT2 family glycosyltransferase</fullName>
    </submittedName>
</protein>
<dbReference type="PANTHER" id="PTHR43179">
    <property type="entry name" value="RHAMNOSYLTRANSFERASE WBBL"/>
    <property type="match status" value="1"/>
</dbReference>
<gene>
    <name evidence="1" type="ORF">QO018_005848</name>
</gene>
<dbReference type="Proteomes" id="UP001244552">
    <property type="component" value="Unassembled WGS sequence"/>
</dbReference>
<keyword evidence="2" id="KW-1185">Reference proteome</keyword>
<reference evidence="1 2" key="1">
    <citation type="submission" date="2023-07" db="EMBL/GenBank/DDBJ databases">
        <title>Genomic Encyclopedia of Type Strains, Phase IV (KMG-IV): sequencing the most valuable type-strain genomes for metagenomic binning, comparative biology and taxonomic classification.</title>
        <authorList>
            <person name="Goeker M."/>
        </authorList>
    </citation>
    <scope>NUCLEOTIDE SEQUENCE [LARGE SCALE GENOMIC DNA]</scope>
    <source>
        <strain evidence="1 2">DSM 19922</strain>
    </source>
</reference>
<evidence type="ECO:0000313" key="2">
    <source>
        <dbReference type="Proteomes" id="UP001244552"/>
    </source>
</evidence>
<dbReference type="Gene3D" id="3.90.550.10">
    <property type="entry name" value="Spore Coat Polysaccharide Biosynthesis Protein SpsA, Chain A"/>
    <property type="match status" value="1"/>
</dbReference>
<dbReference type="InterPro" id="IPR029044">
    <property type="entry name" value="Nucleotide-diphossugar_trans"/>
</dbReference>
<organism evidence="1 2">
    <name type="scientific">Azospirillum picis</name>
    <dbReference type="NCBI Taxonomy" id="488438"/>
    <lineage>
        <taxon>Bacteria</taxon>
        <taxon>Pseudomonadati</taxon>
        <taxon>Pseudomonadota</taxon>
        <taxon>Alphaproteobacteria</taxon>
        <taxon>Rhodospirillales</taxon>
        <taxon>Azospirillaceae</taxon>
        <taxon>Azospirillum</taxon>
    </lineage>
</organism>